<dbReference type="PROSITE" id="PS50026">
    <property type="entry name" value="EGF_3"/>
    <property type="match status" value="2"/>
</dbReference>
<dbReference type="Gene3D" id="2.60.120.260">
    <property type="entry name" value="Galactose-binding domain-like"/>
    <property type="match status" value="2"/>
</dbReference>
<keyword evidence="5" id="KW-0677">Repeat</keyword>
<dbReference type="CDD" id="cd00057">
    <property type="entry name" value="FA58C"/>
    <property type="match status" value="2"/>
</dbReference>
<dbReference type="InterPro" id="IPR006207">
    <property type="entry name" value="Cys_knot_C"/>
</dbReference>
<evidence type="ECO:0000313" key="19">
    <source>
        <dbReference type="EMBL" id="KAK4875198.1"/>
    </source>
</evidence>
<feature type="domain" description="VWFD" evidence="18">
    <location>
        <begin position="1201"/>
        <end position="1371"/>
    </location>
</feature>
<feature type="domain" description="VWFD" evidence="18">
    <location>
        <begin position="401"/>
        <end position="579"/>
    </location>
</feature>
<reference evidence="20" key="1">
    <citation type="submission" date="2023-01" db="EMBL/GenBank/DDBJ databases">
        <title>Key to firefly adult light organ development and bioluminescence: homeobox transcription factors regulate luciferase expression and transportation to peroxisome.</title>
        <authorList>
            <person name="Fu X."/>
        </authorList>
    </citation>
    <scope>NUCLEOTIDE SEQUENCE [LARGE SCALE GENOMIC DNA]</scope>
</reference>
<dbReference type="PROSITE" id="PS50940">
    <property type="entry name" value="CHIT_BIND_II"/>
    <property type="match status" value="1"/>
</dbReference>
<dbReference type="Pfam" id="PF23244">
    <property type="entry name" value="VWF"/>
    <property type="match status" value="1"/>
</dbReference>
<dbReference type="InterPro" id="IPR002172">
    <property type="entry name" value="LDrepeatLR_classA_rpt"/>
</dbReference>
<dbReference type="PROSITE" id="PS50184">
    <property type="entry name" value="VWFC_2"/>
    <property type="match status" value="1"/>
</dbReference>
<keyword evidence="20" id="KW-1185">Reference proteome</keyword>
<dbReference type="PANTHER" id="PTHR11339:SF386">
    <property type="entry name" value="HEMOLECTIN, ISOFORM A"/>
    <property type="match status" value="1"/>
</dbReference>
<feature type="chain" id="PRO_5043023553" description="Hemocytin" evidence="12">
    <location>
        <begin position="21"/>
        <end position="4225"/>
    </location>
</feature>
<evidence type="ECO:0000256" key="11">
    <source>
        <dbReference type="SAM" id="MobiDB-lite"/>
    </source>
</evidence>
<dbReference type="GO" id="GO:0008061">
    <property type="term" value="F:chitin binding"/>
    <property type="evidence" value="ECO:0007669"/>
    <property type="project" value="InterPro"/>
</dbReference>
<feature type="domain" description="VWFD" evidence="18">
    <location>
        <begin position="2475"/>
        <end position="2648"/>
    </location>
</feature>
<feature type="disulfide bond" evidence="10">
    <location>
        <begin position="182"/>
        <end position="192"/>
    </location>
</feature>
<dbReference type="SMART" id="SM00231">
    <property type="entry name" value="FA58C"/>
    <property type="match status" value="2"/>
</dbReference>
<feature type="domain" description="EGF-like" evidence="15">
    <location>
        <begin position="179"/>
        <end position="210"/>
    </location>
</feature>
<proteinExistence type="inferred from homology"/>
<dbReference type="Proteomes" id="UP001353858">
    <property type="component" value="Unassembled WGS sequence"/>
</dbReference>
<comment type="caution">
    <text evidence="10">Lacks conserved residue(s) required for the propagation of feature annotation.</text>
</comment>
<gene>
    <name evidence="19" type="ORF">RN001_011620</name>
</gene>
<dbReference type="InterPro" id="IPR000742">
    <property type="entry name" value="EGF"/>
</dbReference>
<evidence type="ECO:0000259" key="16">
    <source>
        <dbReference type="PROSITE" id="PS50184"/>
    </source>
</evidence>
<evidence type="ECO:0000256" key="6">
    <source>
        <dbReference type="ARBA" id="ARBA00022900"/>
    </source>
</evidence>
<dbReference type="GO" id="GO:0005615">
    <property type="term" value="C:extracellular space"/>
    <property type="evidence" value="ECO:0007669"/>
    <property type="project" value="TreeGrafter"/>
</dbReference>
<comment type="similarity">
    <text evidence="2">Belongs to the serine protease inhibitor-like (TIL domain-containing) family.</text>
</comment>
<keyword evidence="7 10" id="KW-1015">Disulfide bond</keyword>
<dbReference type="FunFam" id="2.10.25.10:FF:000055">
    <property type="entry name" value="alpha-tectorin isoform X1"/>
    <property type="match status" value="1"/>
</dbReference>
<evidence type="ECO:0000256" key="4">
    <source>
        <dbReference type="ARBA" id="ARBA00022690"/>
    </source>
</evidence>
<dbReference type="InterPro" id="IPR002557">
    <property type="entry name" value="Chitin-bd_dom"/>
</dbReference>
<feature type="domain" description="Chitin-binding type-2" evidence="17">
    <location>
        <begin position="1638"/>
        <end position="1705"/>
    </location>
</feature>
<feature type="domain" description="F5/8 type C" evidence="14">
    <location>
        <begin position="1841"/>
        <end position="1998"/>
    </location>
</feature>
<feature type="compositionally biased region" description="Gly residues" evidence="11">
    <location>
        <begin position="2372"/>
        <end position="2382"/>
    </location>
</feature>
<feature type="domain" description="VWFC" evidence="16">
    <location>
        <begin position="3140"/>
        <end position="3207"/>
    </location>
</feature>
<dbReference type="GO" id="GO:0031012">
    <property type="term" value="C:extracellular matrix"/>
    <property type="evidence" value="ECO:0007669"/>
    <property type="project" value="TreeGrafter"/>
</dbReference>
<dbReference type="InterPro" id="IPR002919">
    <property type="entry name" value="TIL_dom"/>
</dbReference>
<dbReference type="InterPro" id="IPR036508">
    <property type="entry name" value="Chitin-bd_dom_sf"/>
</dbReference>
<dbReference type="InterPro" id="IPR000421">
    <property type="entry name" value="FA58C"/>
</dbReference>
<evidence type="ECO:0000259" key="17">
    <source>
        <dbReference type="PROSITE" id="PS50940"/>
    </source>
</evidence>
<feature type="disulfide bond" evidence="9">
    <location>
        <begin position="4150"/>
        <end position="4204"/>
    </location>
</feature>
<dbReference type="Pfam" id="PF00754">
    <property type="entry name" value="F5_F8_type_C"/>
    <property type="match status" value="2"/>
</dbReference>
<dbReference type="PANTHER" id="PTHR11339">
    <property type="entry name" value="EXTRACELLULAR MATRIX GLYCOPROTEIN RELATED"/>
    <property type="match status" value="1"/>
</dbReference>
<dbReference type="Pfam" id="PF08742">
    <property type="entry name" value="C8"/>
    <property type="match status" value="5"/>
</dbReference>
<dbReference type="PROSITE" id="PS51233">
    <property type="entry name" value="VWFD"/>
    <property type="match status" value="5"/>
</dbReference>
<dbReference type="SMART" id="SM00214">
    <property type="entry name" value="VWC"/>
    <property type="match status" value="9"/>
</dbReference>
<dbReference type="InterPro" id="IPR014853">
    <property type="entry name" value="VWF/SSPO/ZAN-like_Cys-rich_dom"/>
</dbReference>
<feature type="compositionally biased region" description="Low complexity" evidence="11">
    <location>
        <begin position="2346"/>
        <end position="2360"/>
    </location>
</feature>
<dbReference type="Gene3D" id="2.10.25.10">
    <property type="entry name" value="Laminin"/>
    <property type="match status" value="6"/>
</dbReference>
<name>A0AAN7P4D5_9COLE</name>
<dbReference type="InterPro" id="IPR008979">
    <property type="entry name" value="Galactose-bd-like_sf"/>
</dbReference>
<dbReference type="GO" id="GO:0007399">
    <property type="term" value="P:nervous system development"/>
    <property type="evidence" value="ECO:0007669"/>
    <property type="project" value="UniProtKB-ARBA"/>
</dbReference>
<evidence type="ECO:0000259" key="18">
    <source>
        <dbReference type="PROSITE" id="PS51233"/>
    </source>
</evidence>
<evidence type="ECO:0000256" key="9">
    <source>
        <dbReference type="PROSITE-ProRule" id="PRU00039"/>
    </source>
</evidence>
<dbReference type="SMART" id="SM00041">
    <property type="entry name" value="CT"/>
    <property type="match status" value="1"/>
</dbReference>
<dbReference type="SMART" id="SM00181">
    <property type="entry name" value="EGF"/>
    <property type="match status" value="4"/>
</dbReference>
<evidence type="ECO:0000256" key="7">
    <source>
        <dbReference type="ARBA" id="ARBA00023157"/>
    </source>
</evidence>
<keyword evidence="12" id="KW-0732">Signal</keyword>
<evidence type="ECO:0000256" key="10">
    <source>
        <dbReference type="PROSITE-ProRule" id="PRU00076"/>
    </source>
</evidence>
<dbReference type="SMART" id="SM00192">
    <property type="entry name" value="LDLa"/>
    <property type="match status" value="1"/>
</dbReference>
<feature type="domain" description="VWFD" evidence="18">
    <location>
        <begin position="2803"/>
        <end position="2992"/>
    </location>
</feature>
<feature type="region of interest" description="Disordered" evidence="11">
    <location>
        <begin position="2344"/>
        <end position="2399"/>
    </location>
</feature>
<dbReference type="Pfam" id="PF00094">
    <property type="entry name" value="VWD"/>
    <property type="match status" value="5"/>
</dbReference>
<dbReference type="PROSITE" id="PS01286">
    <property type="entry name" value="FA58C_2"/>
    <property type="match status" value="1"/>
</dbReference>
<dbReference type="SMART" id="SM00832">
    <property type="entry name" value="C8"/>
    <property type="match status" value="4"/>
</dbReference>
<evidence type="ECO:0000259" key="14">
    <source>
        <dbReference type="PROSITE" id="PS50022"/>
    </source>
</evidence>
<dbReference type="InterPro" id="IPR001846">
    <property type="entry name" value="VWF_type-D"/>
</dbReference>
<dbReference type="SUPFAM" id="SSF57625">
    <property type="entry name" value="Invertebrate chitin-binding proteins"/>
    <property type="match status" value="1"/>
</dbReference>
<dbReference type="SMART" id="SM00494">
    <property type="entry name" value="ChtBD2"/>
    <property type="match status" value="1"/>
</dbReference>
<evidence type="ECO:0000259" key="15">
    <source>
        <dbReference type="PROSITE" id="PS50026"/>
    </source>
</evidence>
<dbReference type="PROSITE" id="PS00022">
    <property type="entry name" value="EGF_1"/>
    <property type="match status" value="2"/>
</dbReference>
<dbReference type="SUPFAM" id="SSF49785">
    <property type="entry name" value="Galactose-binding domain-like"/>
    <property type="match status" value="2"/>
</dbReference>
<dbReference type="EMBL" id="JARPUR010000005">
    <property type="protein sequence ID" value="KAK4875198.1"/>
    <property type="molecule type" value="Genomic_DNA"/>
</dbReference>
<keyword evidence="6" id="KW-0722">Serine protease inhibitor</keyword>
<dbReference type="PROSITE" id="PS01225">
    <property type="entry name" value="CTCK_2"/>
    <property type="match status" value="1"/>
</dbReference>
<dbReference type="PROSITE" id="PS01208">
    <property type="entry name" value="VWFC_1"/>
    <property type="match status" value="1"/>
</dbReference>
<evidence type="ECO:0000256" key="2">
    <source>
        <dbReference type="ARBA" id="ARBA00007611"/>
    </source>
</evidence>
<dbReference type="InterPro" id="IPR036084">
    <property type="entry name" value="Ser_inhib-like_sf"/>
</dbReference>
<evidence type="ECO:0008006" key="21">
    <source>
        <dbReference type="Google" id="ProtNLM"/>
    </source>
</evidence>
<feature type="disulfide bond" evidence="9">
    <location>
        <begin position="4154"/>
        <end position="4206"/>
    </location>
</feature>
<protein>
    <recommendedName>
        <fullName evidence="21">Hemocytin</fullName>
    </recommendedName>
</protein>
<feature type="domain" description="CTCK" evidence="13">
    <location>
        <begin position="4114"/>
        <end position="4210"/>
    </location>
</feature>
<dbReference type="CDD" id="cd19941">
    <property type="entry name" value="TIL"/>
    <property type="match status" value="6"/>
</dbReference>
<feature type="disulfide bond" evidence="10">
    <location>
        <begin position="296"/>
        <end position="305"/>
    </location>
</feature>
<accession>A0AAN7P4D5</accession>
<dbReference type="GO" id="GO:0004867">
    <property type="term" value="F:serine-type endopeptidase inhibitor activity"/>
    <property type="evidence" value="ECO:0007669"/>
    <property type="project" value="UniProtKB-KW"/>
</dbReference>
<sequence length="4225" mass="467444">MSYFNILILLLTILSHYTSGDPYVPQALRNKYGAFAPGNNENEGDAETVRVLTPGVKTVGVKTAGVKSAGVKTAGVKTSYAKTSSSKTGYGGGTYEEGEVKRTFQKVDSAAINYKGGCSHMPPTPMNSKIRCSQYSGCRANCVPNYQFPNGQKQLFITCNNGKWIVAGTDWEDTIPSCEPICSPPCNNNGICTSPDVCDCPENYSGTRCEFESKPCLNYPPMSLNSRRACSSTKCTITCMKGHQFPDGSSIANMICKGGSWVPSKEQWVTVPDCKATCTPPCQNGGDCLAFNVCQCPQIYKGPQCQYNATACHAQKLQFNGGYNCSGTGETFECSLSCPDGIEFEFPPASVYSCSYAEGKFLPEPVPQCVFEQTMSRESVPALYGTRKSSRVVVNRTPTPGSCFTWGGSHYKTFDGKVFSFTSECVHTLVKDGVDQTFSVTTQNSKQCQTTSHNCHKIVRIYLQDKEYVLTRSGHGHPIFASGKKILPIPGRVPGIRAEMAAHHIVIIIDSVGLKIKWDGELLVQVEVKESLWNRTAGLCGLIDGDSENDVQLRDGTIPKSVVTLATSWQVDTLGDVCQSPPMIEHACQSENVDGSIPVKAAKFCKKLLTDKRFQSCQQVMDSRLLMDACRWDFCSCKKSDPKECSCETVNMYARECRSKGVTDLVEWRDDDTCPVTCTGGRIYKQCAPTGGQPTCGGITEMPEENSGCEEGCYCPPGTVLHESECIIKSNCPCTYRGKQLPPGAHVPKDCNTCTCVDGKWVCTQISCGARCSALGDPHYITFDGTRYDFMGQCTYYLLKHANFTISAENVACAGTISEAMNLPTSVVAELPSCTRAVKIEYGKQSIKLKQNHEIIVNNQDVTKIPYKIGGITIRAGLCGTFNSNQKDDFKTPEGDIEQSVIPFANKWKTSEKCSDVPDRIKSHPCNINIQNKATAEQHCKIISKCLCPMISAYASECAENGVKINWRNDVKECEIHCPGGQKYQICGNTCTRTCYHVATQSDCRRQCVEGCNCPEGEALDDRGECIPIGQCDCQHDGLSFHSGYKEVRPASKIAELCTCVNARWNCKPATPEEMKKYPAASDMKSLCMATKNEEFTTCEPVDPPTCKVLTIYQHKHKIIVIALQNMHSVQPVSVAECRPGCKCKDGYVLDTVSKSCVKPDDCPCHHGGRSYTEGATVKNDCNNCTCVHGHWKCTDTPCPAECSAWGDSHYKTFDGKLFDYQGQCDYVLAKGLIGSEHSFDISIQNVPCSTLGVSCSKSITILVGISPHQESITLTREAPVPDISKLKRMLVREVGNYVIVEEPDIELIVHWDRGTRVYVKLGTLWKNKVSGLCGNYNDNQMDDFQTPSGGITEISPQLFGNSWRLQSYCPEAIEIEDTCQKRPDRQVWALKKCGILKTSVFAPCHSEVPVESYLERCIFDTCACDQGGDCECLCTALAAYAHECNNKGVAIKWRTKTLCPMQCNEECSNYDPCITTCPIETCDNSIIFKQASESCKYDVCVEGCKIKPCPLEHIYKNSTYSECVPRKDCKPVCLEIDGEVYYEGDLIENDECYSCYCSRGKKQCQGQPCVTTPNTLLGAHCEIGNMTDIECRTVDDHISPKETGLNVECSIEHGLICMGENEANPCPDFEIRVKCKCGVCDPYDTVNVNYKHPTDCQKFYECMEGIEGPELVEKTCGPGTLYHPVTMICDFASVVMSIRPDCVDLCPPGQKYVECAIDCSHLCVYYSHMLKISGSCQNGAQCEEGCVSATKSTSCPPGLFWANNHTCVSKHDCMCVSYDGKPVKPGDIIQESPCEVCQCIDNFYVCDNSICRTTTIIPTLIAKMPQVKIIPPFVSPPLQCSDDRYINLINNQDKPLGDEAFSASSVLNKPFSAFHARILSSPTKKELGRSWSPKVMDKDQYLQIDLGRQEPVYGAIVQGNSVYNEFITSYHVLYSVDGHSYNYVTDLNKQPQIFRGPVDSLSPVKQMFGIPVEAKSIRINPLTWQGRISLKVELIGCGEITLTTTIAPKFCEDPLGITNGMMADQQITVSSELPPNHTKQMIRYDKQLGWQPFTSSSSEWVQIDFLEPRNLTGFVTNGGSDGWVTAFNVKYSHNGKDWNTILDNAKKDKVFLGNYDEVSSQVNTFDVPIQARYLKIIPIKWNNVIQLRLEITGCYLPYPIIPTTTEEIPTSCEGCPGSFPSGLELGACPCRKNMWWNGETCVTRAECPCMVGHISYPVGAVFEKEDCSKCVCKLGGVEHCTPITCNACEKGLRGTISSTCKCTCRPCPDGTTLCPTSNICINTSDWCNGVKDCPDDEVNCPEKIAQIEKVGVQEAPPPKAPECPVPSCPEGYDVVINNETKAEKSQSTMFSSSYTSNGSGKRRSQAYTNGGLNGSAKGGTKGGRKGGTKGGDKNASYKGMRLSSETKTKVTCPIFACVAKASAPVAYGGVGLSQVKCPPAVCPNGYNPEFENKKNVKSTACPKYFCKLKPPTEAVCEVVGNRFTTFDHTEFKYDICNHIIARDINYFEWDIFLKRACDKICSRNLVINHEEHVFTLFPDLTIEFDGYKYTLEQAKKIGEQYQFFALTRLGDTLVFVSYQYNFWVIWDRQANVKVGVSRDLIKTVDGLCGFFNDNSKDDKRTPDGLVAKTTEEFGDSWAEGERLPICEIQACPMELQTKAWQICSLAKDETFASCASVINVENFVSKCMESICSCLESDIGSEEVEGKCKCLALQSFVVECLSHSTTEDVIDWRMKYDCPAVCTAPLIHHDCYRRRCEPTCGSLIDVNVCPKLENVCFPGCYCPSGYVRDGEKCISPNECNDCECSLLPALEYITYDQNNFTINGKCSYVMSRNILNSKDASHDFEVIITNTPCEDKKSINNKMCVGKVTVTYKGRTMVIKRDVINKKLKITVNNEALSDFNSVKDWALIKLTPLKHAKIHLHLIQVQISVFYPSLGVTLKVPSIKYSGNLEGICGDCDGDMLNDMQTPKHEVIQDINDFANAWAADSGAGTKTAGVKGKPNCANLPKEECVNAPKPDPCEQLLNHEKFGQCHPVLDPSIYIEWCKKDTCNGEAENACEAISAYARECAYAGVCIDWHSHLCPANECPHGMIFKACAAECQQTCDSIKIKEVEECVEPPFEGCFCPKGKVLSNDECIIPEKCEPCDDQGHWFGDVWMKDVCTNCTCDGHNVVCEKKTCPNIVTICEKGFMVTKIRKPNQCCDKYICVPKPTEPTTCAPPKPIHCNADQNMNVIKNADGCQQFICECKPIEQCDRILPTVEPLEPGKVREIDRSGCCPVVREKCKKDKCPDAPKCEEFFVVEKNILPEKCCPQYKCLPPKDKCIVTLDYKDGLKGGERKIVLEAKKKLLKNIDESWKDGPCRECKCSVTPTNEVKPLCTVTECLSITDAIDYNNYVLKSEPVFGQCCPTIKRNACKFKGKEYKVGEKWYDGNDYCTLYECSKKDSEVKKTTSVKTCDTKCELGWEYVPAPLESKKCCGACKPVACVVDEKLYQPGERWSSPDFCIKYVCVEIHGNMHVQSSVVTCPGLSDDLVDNYVIETKPVIGECCKNHTVVACKVGSVKYKVGETWPSPDGDKCKTCTCVKNDFGEIKKEDHIQTCNKKCKKGWEYRESKTACCGECVQVACVVNESLKKPGQKWSSPDFCTNYVCADLNGTKQVQSSVVSCPQLADDLEENFVIETSTVPGECCKKHTVMACKVNGVKHKVGEKWPSPTGDKCKTYKCVRDDSGEIKKLENVQTCETTCKKGWEYKESTTKCCGECVQVACVAKDDMLKKPGEKWSSPDYCTNYVCEDVKGAKQIRSSVVNCEVPSKDIVDNFVIEKTAIPGNCCMKHTIVACKVGLKTYQVGEVWPSADGDKCKTVACIKNELGVIKKQENMEKCNKDCLLGWEYQESKTKCCGKCVQVACVVEDHLKKLGETWSSYDYCTNYVCVEADGLLQVQSSVVTCSVLAQDLIENFVVESKPVPGECCKKHTTVACKVNGVRHNIGDTWPSPHGDKCKNYTCTETEVGEIKKQEHIQVCKTDCPLGWEYKESETSCCGECEQVACVVDEKLRYPAENWTSTDGCITYYCDKSNGQFMISSMEEVCPDIEDCPTEHIYVKGCCELCSYSRSQANCILQEMSYRKSRELIVLNHASHGKCTNKDFIKGLNECVGSCSSYTMYNADLGEHESKCTCCQASQYTSIIVDLVCEDDFIYKKTLRVPSHCGCQGCASEDITKTKSKSVKTG</sequence>
<feature type="signal peptide" evidence="12">
    <location>
        <begin position="1"/>
        <end position="20"/>
    </location>
</feature>
<feature type="disulfide bond" evidence="10">
    <location>
        <begin position="278"/>
        <end position="288"/>
    </location>
</feature>
<feature type="domain" description="VWFD" evidence="18">
    <location>
        <begin position="770"/>
        <end position="975"/>
    </location>
</feature>
<dbReference type="SUPFAM" id="SSF57603">
    <property type="entry name" value="FnI-like domain"/>
    <property type="match status" value="2"/>
</dbReference>
<evidence type="ECO:0000256" key="1">
    <source>
        <dbReference type="ARBA" id="ARBA00004239"/>
    </source>
</evidence>
<dbReference type="SMART" id="SM00216">
    <property type="entry name" value="VWD"/>
    <property type="match status" value="5"/>
</dbReference>
<keyword evidence="8" id="KW-0325">Glycoprotein</keyword>
<evidence type="ECO:0000256" key="5">
    <source>
        <dbReference type="ARBA" id="ARBA00022737"/>
    </source>
</evidence>
<dbReference type="Pfam" id="PF01826">
    <property type="entry name" value="TIL"/>
    <property type="match status" value="3"/>
</dbReference>
<dbReference type="PROSITE" id="PS50022">
    <property type="entry name" value="FA58C_3"/>
    <property type="match status" value="2"/>
</dbReference>
<evidence type="ECO:0000256" key="3">
    <source>
        <dbReference type="ARBA" id="ARBA00009456"/>
    </source>
</evidence>
<comment type="subcellular location">
    <subcellularLocation>
        <location evidence="1">Secreted</location>
        <location evidence="1">Extracellular space</location>
    </subcellularLocation>
</comment>
<organism evidence="19 20">
    <name type="scientific">Aquatica leii</name>
    <dbReference type="NCBI Taxonomy" id="1421715"/>
    <lineage>
        <taxon>Eukaryota</taxon>
        <taxon>Metazoa</taxon>
        <taxon>Ecdysozoa</taxon>
        <taxon>Arthropoda</taxon>
        <taxon>Hexapoda</taxon>
        <taxon>Insecta</taxon>
        <taxon>Pterygota</taxon>
        <taxon>Neoptera</taxon>
        <taxon>Endopterygota</taxon>
        <taxon>Coleoptera</taxon>
        <taxon>Polyphaga</taxon>
        <taxon>Elateriformia</taxon>
        <taxon>Elateroidea</taxon>
        <taxon>Lampyridae</taxon>
        <taxon>Luciolinae</taxon>
        <taxon>Aquatica</taxon>
    </lineage>
</organism>
<dbReference type="SMART" id="SM00215">
    <property type="entry name" value="VWC_out"/>
    <property type="match status" value="2"/>
</dbReference>
<evidence type="ECO:0000256" key="12">
    <source>
        <dbReference type="SAM" id="SignalP"/>
    </source>
</evidence>
<feature type="domain" description="EGF-like" evidence="15">
    <location>
        <begin position="275"/>
        <end position="306"/>
    </location>
</feature>
<comment type="caution">
    <text evidence="19">The sequence shown here is derived from an EMBL/GenBank/DDBJ whole genome shotgun (WGS) entry which is preliminary data.</text>
</comment>
<dbReference type="SUPFAM" id="SSF57567">
    <property type="entry name" value="Serine protease inhibitors"/>
    <property type="match status" value="4"/>
</dbReference>
<dbReference type="InterPro" id="IPR050780">
    <property type="entry name" value="Mucin_vWF_Thrombospondin_sf"/>
</dbReference>
<evidence type="ECO:0000313" key="20">
    <source>
        <dbReference type="Proteomes" id="UP001353858"/>
    </source>
</evidence>
<keyword evidence="10" id="KW-0245">EGF-like domain</keyword>
<evidence type="ECO:0000259" key="13">
    <source>
        <dbReference type="PROSITE" id="PS01225"/>
    </source>
</evidence>
<comment type="similarity">
    <text evidence="3">Belongs to the thrombospondin family.</text>
</comment>
<keyword evidence="4" id="KW-0646">Protease inhibitor</keyword>
<dbReference type="InterPro" id="IPR001007">
    <property type="entry name" value="VWF_dom"/>
</dbReference>
<feature type="disulfide bond" evidence="10">
    <location>
        <begin position="200"/>
        <end position="209"/>
    </location>
</feature>
<evidence type="ECO:0000256" key="8">
    <source>
        <dbReference type="ARBA" id="ARBA00023180"/>
    </source>
</evidence>
<feature type="domain" description="F5/8 type C" evidence="14">
    <location>
        <begin position="2012"/>
        <end position="2155"/>
    </location>
</feature>